<organism evidence="1">
    <name type="scientific">Solanum chacoense</name>
    <name type="common">Chaco potato</name>
    <dbReference type="NCBI Taxonomy" id="4108"/>
    <lineage>
        <taxon>Eukaryota</taxon>
        <taxon>Viridiplantae</taxon>
        <taxon>Streptophyta</taxon>
        <taxon>Embryophyta</taxon>
        <taxon>Tracheophyta</taxon>
        <taxon>Spermatophyta</taxon>
        <taxon>Magnoliopsida</taxon>
        <taxon>eudicotyledons</taxon>
        <taxon>Gunneridae</taxon>
        <taxon>Pentapetalae</taxon>
        <taxon>asterids</taxon>
        <taxon>lamiids</taxon>
        <taxon>Solanales</taxon>
        <taxon>Solanaceae</taxon>
        <taxon>Solanoideae</taxon>
        <taxon>Solaneae</taxon>
        <taxon>Solanum</taxon>
    </lineage>
</organism>
<feature type="non-terminal residue" evidence="1">
    <location>
        <position position="1"/>
    </location>
</feature>
<dbReference type="EMBL" id="GEDG01038932">
    <property type="protein sequence ID" value="JAP07355.1"/>
    <property type="molecule type" value="Transcribed_RNA"/>
</dbReference>
<reference evidence="1" key="1">
    <citation type="submission" date="2015-12" db="EMBL/GenBank/DDBJ databases">
        <title>Gene expression during late stages of embryo sac development: a critical building block for successful pollen-pistil interactions.</title>
        <authorList>
            <person name="Liu Y."/>
            <person name="Joly V."/>
            <person name="Sabar M."/>
            <person name="Matton D.P."/>
        </authorList>
    </citation>
    <scope>NUCLEOTIDE SEQUENCE</scope>
</reference>
<protein>
    <submittedName>
        <fullName evidence="1">Putative ovule protein</fullName>
    </submittedName>
</protein>
<name>A0A0V0GJA9_SOLCH</name>
<proteinExistence type="predicted"/>
<sequence length="76" mass="9116">PSLLRIQHTEIKELVDLSHQIDQWHVHEMRKQGSQFDRSDQINKIYLKQKDVVEHFFKYICTHAYSIGVYYVPCPS</sequence>
<dbReference type="AlphaFoldDB" id="A0A0V0GJA9"/>
<evidence type="ECO:0000313" key="1">
    <source>
        <dbReference type="EMBL" id="JAP07355.1"/>
    </source>
</evidence>
<accession>A0A0V0GJA9</accession>